<reference evidence="2" key="1">
    <citation type="submission" date="2023-05" db="EMBL/GenBank/DDBJ databases">
        <title>Nepenthes gracilis genome sequencing.</title>
        <authorList>
            <person name="Fukushima K."/>
        </authorList>
    </citation>
    <scope>NUCLEOTIDE SEQUENCE</scope>
    <source>
        <strain evidence="2">SING2019-196</strain>
    </source>
</reference>
<proteinExistence type="predicted"/>
<organism evidence="2 3">
    <name type="scientific">Nepenthes gracilis</name>
    <name type="common">Slender pitcher plant</name>
    <dbReference type="NCBI Taxonomy" id="150966"/>
    <lineage>
        <taxon>Eukaryota</taxon>
        <taxon>Viridiplantae</taxon>
        <taxon>Streptophyta</taxon>
        <taxon>Embryophyta</taxon>
        <taxon>Tracheophyta</taxon>
        <taxon>Spermatophyta</taxon>
        <taxon>Magnoliopsida</taxon>
        <taxon>eudicotyledons</taxon>
        <taxon>Gunneridae</taxon>
        <taxon>Pentapetalae</taxon>
        <taxon>Caryophyllales</taxon>
        <taxon>Nepenthaceae</taxon>
        <taxon>Nepenthes</taxon>
    </lineage>
</organism>
<dbReference type="AlphaFoldDB" id="A0AAD3XVE6"/>
<gene>
    <name evidence="2" type="ORF">Nepgr_020649</name>
</gene>
<keyword evidence="1" id="KW-0732">Signal</keyword>
<evidence type="ECO:0008006" key="4">
    <source>
        <dbReference type="Google" id="ProtNLM"/>
    </source>
</evidence>
<protein>
    <recommendedName>
        <fullName evidence="4">Secreted protein</fullName>
    </recommendedName>
</protein>
<dbReference type="Proteomes" id="UP001279734">
    <property type="component" value="Unassembled WGS sequence"/>
</dbReference>
<evidence type="ECO:0000313" key="3">
    <source>
        <dbReference type="Proteomes" id="UP001279734"/>
    </source>
</evidence>
<evidence type="ECO:0000256" key="1">
    <source>
        <dbReference type="SAM" id="SignalP"/>
    </source>
</evidence>
<dbReference type="EMBL" id="BSYO01000019">
    <property type="protein sequence ID" value="GMH18808.1"/>
    <property type="molecule type" value="Genomic_DNA"/>
</dbReference>
<comment type="caution">
    <text evidence="2">The sequence shown here is derived from an EMBL/GenBank/DDBJ whole genome shotgun (WGS) entry which is preliminary data.</text>
</comment>
<keyword evidence="3" id="KW-1185">Reference proteome</keyword>
<evidence type="ECO:0000313" key="2">
    <source>
        <dbReference type="EMBL" id="GMH18808.1"/>
    </source>
</evidence>
<feature type="signal peptide" evidence="1">
    <location>
        <begin position="1"/>
        <end position="21"/>
    </location>
</feature>
<accession>A0AAD3XVE6</accession>
<sequence>MISLLPLWLYVLFAAPKFSFADHGQHPAFQCPQCFLPLCKSGPQASVLACLRFKVIMPLCFRNNVHFTVHPSHRGRLNRDGVLMKKLASQGPIPFTEQGNSFLNLDRSASMLSHPSSITEEPLSISSLRIPRMHPDVHDYMLFGVILVLVA</sequence>
<feature type="chain" id="PRO_5041955028" description="Secreted protein" evidence="1">
    <location>
        <begin position="22"/>
        <end position="151"/>
    </location>
</feature>
<name>A0AAD3XVE6_NEPGR</name>